<dbReference type="RefSeq" id="WP_153975474.1">
    <property type="nucleotide sequence ID" value="NZ_CP039268.1"/>
</dbReference>
<name>A0A6I6EGE5_THETI</name>
<evidence type="ECO:0000256" key="1">
    <source>
        <dbReference type="SAM" id="SignalP"/>
    </source>
</evidence>
<dbReference type="OrthoDB" id="5764996at2"/>
<protein>
    <recommendedName>
        <fullName evidence="4">DUF885 family protein</fullName>
    </recommendedName>
</protein>
<feature type="signal peptide" evidence="1">
    <location>
        <begin position="1"/>
        <end position="27"/>
    </location>
</feature>
<dbReference type="EMBL" id="CP039268">
    <property type="protein sequence ID" value="QGU33280.1"/>
    <property type="molecule type" value="Genomic_DNA"/>
</dbReference>
<feature type="chain" id="PRO_5026252202" description="DUF885 family protein" evidence="1">
    <location>
        <begin position="28"/>
        <end position="223"/>
    </location>
</feature>
<organism evidence="2 3">
    <name type="scientific">Thermochromatium tepidum ATCC 43061</name>
    <dbReference type="NCBI Taxonomy" id="316276"/>
    <lineage>
        <taxon>Bacteria</taxon>
        <taxon>Pseudomonadati</taxon>
        <taxon>Pseudomonadota</taxon>
        <taxon>Gammaproteobacteria</taxon>
        <taxon>Chromatiales</taxon>
        <taxon>Chromatiaceae</taxon>
        <taxon>Thermochromatium</taxon>
    </lineage>
</organism>
<dbReference type="KEGG" id="ttp:E6P07_10005"/>
<keyword evidence="1" id="KW-0732">Signal</keyword>
<dbReference type="AlphaFoldDB" id="A0A6I6EGE5"/>
<evidence type="ECO:0000313" key="3">
    <source>
        <dbReference type="Proteomes" id="UP000426424"/>
    </source>
</evidence>
<dbReference type="Proteomes" id="UP000426424">
    <property type="component" value="Chromosome"/>
</dbReference>
<proteinExistence type="predicted"/>
<keyword evidence="3" id="KW-1185">Reference proteome</keyword>
<evidence type="ECO:0008006" key="4">
    <source>
        <dbReference type="Google" id="ProtNLM"/>
    </source>
</evidence>
<reference evidence="2 3" key="1">
    <citation type="submission" date="2019-12" db="EMBL/GenBank/DDBJ databases">
        <title>The complete genome of the thermophilic, anoxygenic phototrophic gammaproteobacterium Thermochromatium tepidum.</title>
        <authorList>
            <person name="Sattley W.M."/>
            <person name="Swingley W.D."/>
            <person name="Burchell B.M."/>
            <person name="Gurbani S.A."/>
            <person name="Kujawa C.M."/>
            <person name="Nuccio D.A."/>
            <person name="Schladweiler J."/>
            <person name="Shaffer K.N."/>
            <person name="Stokes L.M."/>
            <person name="Touchman J.W."/>
            <person name="Blankenship R.E."/>
            <person name="Madigan M.T."/>
        </authorList>
    </citation>
    <scope>NUCLEOTIDE SEQUENCE [LARGE SCALE GENOMIC DNA]</scope>
    <source>
        <strain evidence="2 3">ATCC 43061</strain>
    </source>
</reference>
<accession>A0A6I6EGE5</accession>
<gene>
    <name evidence="2" type="ORF">E6P07_10005</name>
</gene>
<evidence type="ECO:0000313" key="2">
    <source>
        <dbReference type="EMBL" id="QGU33280.1"/>
    </source>
</evidence>
<sequence>MWHSSLSRSALLGALIALLASAPAARAASFGDYLKQLGAFSFGGSEFDPKDMQGNQKDWADRERWVKEALDKAYQALERADREISLYDFQNYYSVLSIRWTPEYLSDPANIGNLNAYATFTEYLSRYLKVKQELIAKIAELNRHQAVLQQVDPRQLTGPFQLNTGAQVQSYTQQAAGSIDTKAHQAALATAAGAVEKYTAELQRAIDYGVELEGYFKQAAGIQ</sequence>